<dbReference type="InterPro" id="IPR000719">
    <property type="entry name" value="Prot_kinase_dom"/>
</dbReference>
<dbReference type="GO" id="GO:0005524">
    <property type="term" value="F:ATP binding"/>
    <property type="evidence" value="ECO:0007669"/>
    <property type="project" value="UniProtKB-KW"/>
</dbReference>
<reference evidence="11" key="1">
    <citation type="submission" date="2015-10" db="EMBL/GenBank/DDBJ databases">
        <authorList>
            <person name="Regsiter A."/>
            <person name="william w."/>
        </authorList>
    </citation>
    <scope>NUCLEOTIDE SEQUENCE</scope>
    <source>
        <strain evidence="11">Montdore</strain>
    </source>
</reference>
<gene>
    <name evidence="11" type="ORF">GSTUAT00008541001</name>
</gene>
<dbReference type="GO" id="GO:0004674">
    <property type="term" value="F:protein serine/threonine kinase activity"/>
    <property type="evidence" value="ECO:0007669"/>
    <property type="project" value="UniProtKB-KW"/>
</dbReference>
<keyword evidence="4" id="KW-0547">Nucleotide-binding</keyword>
<keyword evidence="3" id="KW-0808">Transferase</keyword>
<dbReference type="EMBL" id="LN891213">
    <property type="protein sequence ID" value="CUS07388.1"/>
    <property type="molecule type" value="Genomic_DNA"/>
</dbReference>
<dbReference type="Gene3D" id="1.10.510.10">
    <property type="entry name" value="Transferase(Phosphotransferase) domain 1"/>
    <property type="match status" value="1"/>
</dbReference>
<accession>A0A292PLB1</accession>
<dbReference type="SUPFAM" id="SSF56112">
    <property type="entry name" value="Protein kinase-like (PK-like)"/>
    <property type="match status" value="1"/>
</dbReference>
<dbReference type="InterPro" id="IPR011009">
    <property type="entry name" value="Kinase-like_dom_sf"/>
</dbReference>
<dbReference type="PROSITE" id="PS00108">
    <property type="entry name" value="PROTEIN_KINASE_ST"/>
    <property type="match status" value="1"/>
</dbReference>
<feature type="region of interest" description="Disordered" evidence="9">
    <location>
        <begin position="90"/>
        <end position="111"/>
    </location>
</feature>
<dbReference type="GO" id="GO:0030003">
    <property type="term" value="P:intracellular monoatomic cation homeostasis"/>
    <property type="evidence" value="ECO:0007669"/>
    <property type="project" value="TreeGrafter"/>
</dbReference>
<keyword evidence="6" id="KW-0067">ATP-binding</keyword>
<comment type="catalytic activity">
    <reaction evidence="7">
        <text>L-threonyl-[protein] + ATP = O-phospho-L-threonyl-[protein] + ADP + H(+)</text>
        <dbReference type="Rhea" id="RHEA:46608"/>
        <dbReference type="Rhea" id="RHEA-COMP:11060"/>
        <dbReference type="Rhea" id="RHEA-COMP:11605"/>
        <dbReference type="ChEBI" id="CHEBI:15378"/>
        <dbReference type="ChEBI" id="CHEBI:30013"/>
        <dbReference type="ChEBI" id="CHEBI:30616"/>
        <dbReference type="ChEBI" id="CHEBI:61977"/>
        <dbReference type="ChEBI" id="CHEBI:456216"/>
        <dbReference type="EC" id="2.7.11.1"/>
    </reaction>
</comment>
<dbReference type="PANTHER" id="PTHR24343:SF191">
    <property type="entry name" value="SERINE_THREONINE PROTEIN KINASE"/>
    <property type="match status" value="1"/>
</dbReference>
<evidence type="ECO:0000256" key="2">
    <source>
        <dbReference type="ARBA" id="ARBA00022527"/>
    </source>
</evidence>
<dbReference type="Pfam" id="PF00069">
    <property type="entry name" value="Pkinase"/>
    <property type="match status" value="1"/>
</dbReference>
<dbReference type="CDD" id="cd13994">
    <property type="entry name" value="STKc_HAL4_like"/>
    <property type="match status" value="1"/>
</dbReference>
<feature type="compositionally biased region" description="Polar residues" evidence="9">
    <location>
        <begin position="257"/>
        <end position="280"/>
    </location>
</feature>
<evidence type="ECO:0000256" key="8">
    <source>
        <dbReference type="ARBA" id="ARBA00048679"/>
    </source>
</evidence>
<dbReference type="Proteomes" id="UP001412239">
    <property type="component" value="Unassembled WGS sequence"/>
</dbReference>
<evidence type="ECO:0000256" key="3">
    <source>
        <dbReference type="ARBA" id="ARBA00022679"/>
    </source>
</evidence>
<name>A0A292PLB1_9PEZI</name>
<dbReference type="PROSITE" id="PS50011">
    <property type="entry name" value="PROTEIN_KINASE_DOM"/>
    <property type="match status" value="1"/>
</dbReference>
<feature type="domain" description="Protein kinase" evidence="10">
    <location>
        <begin position="311"/>
        <end position="607"/>
    </location>
</feature>
<evidence type="ECO:0000259" key="10">
    <source>
        <dbReference type="PROSITE" id="PS50011"/>
    </source>
</evidence>
<feature type="compositionally biased region" description="Polar residues" evidence="9">
    <location>
        <begin position="221"/>
        <end position="238"/>
    </location>
</feature>
<proteinExistence type="predicted"/>
<evidence type="ECO:0000256" key="1">
    <source>
        <dbReference type="ARBA" id="ARBA00012513"/>
    </source>
</evidence>
<dbReference type="SMART" id="SM00220">
    <property type="entry name" value="S_TKc"/>
    <property type="match status" value="1"/>
</dbReference>
<evidence type="ECO:0000256" key="9">
    <source>
        <dbReference type="SAM" id="MobiDB-lite"/>
    </source>
</evidence>
<evidence type="ECO:0000256" key="4">
    <source>
        <dbReference type="ARBA" id="ARBA00022741"/>
    </source>
</evidence>
<dbReference type="GO" id="GO:0005829">
    <property type="term" value="C:cytosol"/>
    <property type="evidence" value="ECO:0007669"/>
    <property type="project" value="TreeGrafter"/>
</dbReference>
<dbReference type="InterPro" id="IPR008271">
    <property type="entry name" value="Ser/Thr_kinase_AS"/>
</dbReference>
<evidence type="ECO:0000313" key="12">
    <source>
        <dbReference type="Proteomes" id="UP001412239"/>
    </source>
</evidence>
<feature type="region of interest" description="Disordered" evidence="9">
    <location>
        <begin position="212"/>
        <end position="285"/>
    </location>
</feature>
<evidence type="ECO:0000256" key="5">
    <source>
        <dbReference type="ARBA" id="ARBA00022777"/>
    </source>
</evidence>
<sequence length="661" mass="71991">MAFMNTSTHSDSCPSTCSSSIASLSSLPMTPETYPETYPEPNVGVIPPLDSELSPPLFSLEHADLDPKPRFIIGPGEFEEHHHGCHTVPEEEEGDETASEMHEPLTPTSDSHSGVFIGSSTEGFHVIPSPPAIVNTPATPPVVAKPAPSVEPAATPRGKLMRHASAKFHEIMRRVQSSGSGVPVDQSVGPYTPQPTKSKSFFSVHNTPVQSQVGTPAVSVSPMSTCEPSMPQPASTFNEKAPGTTKRPGLFPRRLRSNSVNGIKNITGNAITHPATSGAGSKSRKMSNVVPVMDVPVIPLSSKYANHSHVPGKSKICGEGVSAIVKVMHRVSGPNTQLYAVKEFRKRGRDESKEEYIEKVNSEYCISKSLNHPNIVSTADLCISSGDRWCHVMEYCTGGDLFTLISKAFMKEAEKLCCFKQLLRGVAYLHDHGIAHRDIKPENLLITSDGHLKITDFGVSEVFSGKHPGSAGIKCGTDMAGIRLSKPGIVGSAPYISPEVQNKDGPYDSRKLDVWSCAMVFFVLSFGGPLWNKANTADSTQYVKYVECFNKWLTRNPSGEMKKDGDYPKFLPFCQFRPATKRLLCQMMHLDPSKRITSQEALADRWVQSIECCNVDDHTDPNVKQVDAGSKSACKQAGRVGVHRLHVHLPIQTGTTFGREY</sequence>
<keyword evidence="2" id="KW-0723">Serine/threonine-protein kinase</keyword>
<protein>
    <recommendedName>
        <fullName evidence="1">non-specific serine/threonine protein kinase</fullName>
        <ecNumber evidence="1">2.7.11.1</ecNumber>
    </recommendedName>
</protein>
<keyword evidence="12" id="KW-1185">Reference proteome</keyword>
<evidence type="ECO:0000256" key="6">
    <source>
        <dbReference type="ARBA" id="ARBA00022840"/>
    </source>
</evidence>
<organism evidence="11 12">
    <name type="scientific">Tuber aestivum</name>
    <name type="common">summer truffle</name>
    <dbReference type="NCBI Taxonomy" id="59557"/>
    <lineage>
        <taxon>Eukaryota</taxon>
        <taxon>Fungi</taxon>
        <taxon>Dikarya</taxon>
        <taxon>Ascomycota</taxon>
        <taxon>Pezizomycotina</taxon>
        <taxon>Pezizomycetes</taxon>
        <taxon>Pezizales</taxon>
        <taxon>Tuberaceae</taxon>
        <taxon>Tuber</taxon>
    </lineage>
</organism>
<dbReference type="EC" id="2.7.11.1" evidence="1"/>
<keyword evidence="5" id="KW-0418">Kinase</keyword>
<evidence type="ECO:0000313" key="11">
    <source>
        <dbReference type="EMBL" id="CUS07388.1"/>
    </source>
</evidence>
<comment type="catalytic activity">
    <reaction evidence="8">
        <text>L-seryl-[protein] + ATP = O-phospho-L-seryl-[protein] + ADP + H(+)</text>
        <dbReference type="Rhea" id="RHEA:17989"/>
        <dbReference type="Rhea" id="RHEA-COMP:9863"/>
        <dbReference type="Rhea" id="RHEA-COMP:11604"/>
        <dbReference type="ChEBI" id="CHEBI:15378"/>
        <dbReference type="ChEBI" id="CHEBI:29999"/>
        <dbReference type="ChEBI" id="CHEBI:30616"/>
        <dbReference type="ChEBI" id="CHEBI:83421"/>
        <dbReference type="ChEBI" id="CHEBI:456216"/>
        <dbReference type="EC" id="2.7.11.1"/>
    </reaction>
</comment>
<dbReference type="PANTHER" id="PTHR24343">
    <property type="entry name" value="SERINE/THREONINE KINASE"/>
    <property type="match status" value="1"/>
</dbReference>
<dbReference type="AlphaFoldDB" id="A0A292PLB1"/>
<evidence type="ECO:0000256" key="7">
    <source>
        <dbReference type="ARBA" id="ARBA00047899"/>
    </source>
</evidence>